<sequence>LSIRLNLITLKMFINIIVYDILSTDEVNESSSTKFDFPSETNYTYINFYLLLQIKIMILSQFFQMIWPNPPPLFLAANSFLEVNCTPLYI</sequence>
<comment type="caution">
    <text evidence="1">The sequence shown here is derived from an EMBL/GenBank/DDBJ whole genome shotgun (WGS) entry which is preliminary data.</text>
</comment>
<gene>
    <name evidence="1" type="ORF">L9F63_012589</name>
</gene>
<protein>
    <submittedName>
        <fullName evidence="1">Uncharacterized protein</fullName>
    </submittedName>
</protein>
<feature type="non-terminal residue" evidence="1">
    <location>
        <position position="1"/>
    </location>
</feature>
<organism evidence="1 2">
    <name type="scientific">Diploptera punctata</name>
    <name type="common">Pacific beetle cockroach</name>
    <dbReference type="NCBI Taxonomy" id="6984"/>
    <lineage>
        <taxon>Eukaryota</taxon>
        <taxon>Metazoa</taxon>
        <taxon>Ecdysozoa</taxon>
        <taxon>Arthropoda</taxon>
        <taxon>Hexapoda</taxon>
        <taxon>Insecta</taxon>
        <taxon>Pterygota</taxon>
        <taxon>Neoptera</taxon>
        <taxon>Polyneoptera</taxon>
        <taxon>Dictyoptera</taxon>
        <taxon>Blattodea</taxon>
        <taxon>Blaberoidea</taxon>
        <taxon>Blaberidae</taxon>
        <taxon>Diplopterinae</taxon>
        <taxon>Diploptera</taxon>
    </lineage>
</organism>
<feature type="non-terminal residue" evidence="1">
    <location>
        <position position="90"/>
    </location>
</feature>
<evidence type="ECO:0000313" key="1">
    <source>
        <dbReference type="EMBL" id="KAJ9596381.1"/>
    </source>
</evidence>
<proteinExistence type="predicted"/>
<dbReference type="Proteomes" id="UP001233999">
    <property type="component" value="Unassembled WGS sequence"/>
</dbReference>
<name>A0AAD8EN88_DIPPU</name>
<dbReference type="AlphaFoldDB" id="A0AAD8EN88"/>
<evidence type="ECO:0000313" key="2">
    <source>
        <dbReference type="Proteomes" id="UP001233999"/>
    </source>
</evidence>
<accession>A0AAD8EN88</accession>
<reference evidence="1" key="2">
    <citation type="submission" date="2023-05" db="EMBL/GenBank/DDBJ databases">
        <authorList>
            <person name="Fouks B."/>
        </authorList>
    </citation>
    <scope>NUCLEOTIDE SEQUENCE</scope>
    <source>
        <strain evidence="1">Stay&amp;Tobe</strain>
        <tissue evidence="1">Testes</tissue>
    </source>
</reference>
<keyword evidence="2" id="KW-1185">Reference proteome</keyword>
<dbReference type="EMBL" id="JASPKZ010001991">
    <property type="protein sequence ID" value="KAJ9596381.1"/>
    <property type="molecule type" value="Genomic_DNA"/>
</dbReference>
<reference evidence="1" key="1">
    <citation type="journal article" date="2023" name="IScience">
        <title>Live-bearing cockroach genome reveals convergent evolutionary mechanisms linked to viviparity in insects and beyond.</title>
        <authorList>
            <person name="Fouks B."/>
            <person name="Harrison M.C."/>
            <person name="Mikhailova A.A."/>
            <person name="Marchal E."/>
            <person name="English S."/>
            <person name="Carruthers M."/>
            <person name="Jennings E.C."/>
            <person name="Chiamaka E.L."/>
            <person name="Frigard R.A."/>
            <person name="Pippel M."/>
            <person name="Attardo G.M."/>
            <person name="Benoit J.B."/>
            <person name="Bornberg-Bauer E."/>
            <person name="Tobe S.S."/>
        </authorList>
    </citation>
    <scope>NUCLEOTIDE SEQUENCE</scope>
    <source>
        <strain evidence="1">Stay&amp;Tobe</strain>
    </source>
</reference>